<dbReference type="AlphaFoldDB" id="A0A382K1M2"/>
<feature type="transmembrane region" description="Helical" evidence="1">
    <location>
        <begin position="101"/>
        <end position="122"/>
    </location>
</feature>
<feature type="transmembrane region" description="Helical" evidence="1">
    <location>
        <begin position="48"/>
        <end position="69"/>
    </location>
</feature>
<dbReference type="PROSITE" id="PS50850">
    <property type="entry name" value="MFS"/>
    <property type="match status" value="1"/>
</dbReference>
<dbReference type="Pfam" id="PF07690">
    <property type="entry name" value="MFS_1"/>
    <property type="match status" value="1"/>
</dbReference>
<dbReference type="GO" id="GO:0005886">
    <property type="term" value="C:plasma membrane"/>
    <property type="evidence" value="ECO:0007669"/>
    <property type="project" value="TreeGrafter"/>
</dbReference>
<evidence type="ECO:0000313" key="3">
    <source>
        <dbReference type="EMBL" id="SVC18350.1"/>
    </source>
</evidence>
<evidence type="ECO:0000256" key="1">
    <source>
        <dbReference type="SAM" id="Phobius"/>
    </source>
</evidence>
<dbReference type="InterPro" id="IPR036259">
    <property type="entry name" value="MFS_trans_sf"/>
</dbReference>
<accession>A0A382K1M2</accession>
<dbReference type="EMBL" id="UINC01077842">
    <property type="protein sequence ID" value="SVC18350.1"/>
    <property type="molecule type" value="Genomic_DNA"/>
</dbReference>
<organism evidence="3">
    <name type="scientific">marine metagenome</name>
    <dbReference type="NCBI Taxonomy" id="408172"/>
    <lineage>
        <taxon>unclassified sequences</taxon>
        <taxon>metagenomes</taxon>
        <taxon>ecological metagenomes</taxon>
    </lineage>
</organism>
<evidence type="ECO:0000259" key="2">
    <source>
        <dbReference type="PROSITE" id="PS50850"/>
    </source>
</evidence>
<dbReference type="PANTHER" id="PTHR23521:SF3">
    <property type="entry name" value="MFS TRANSPORTER"/>
    <property type="match status" value="1"/>
</dbReference>
<protein>
    <recommendedName>
        <fullName evidence="2">Major facilitator superfamily (MFS) profile domain-containing protein</fullName>
    </recommendedName>
</protein>
<name>A0A382K1M2_9ZZZZ</name>
<dbReference type="InterPro" id="IPR011701">
    <property type="entry name" value="MFS"/>
</dbReference>
<keyword evidence="1" id="KW-1133">Transmembrane helix</keyword>
<sequence>MKPRAANNLSIAAAISIISVFGISLGLTVPVIALVMAENGYSSAAIGAHVSVQFLGLMLVSPLTPLLLVRFGTSRLMIYGLLSIACIMALFAVFSSFLSWLLLRFFLGAVEAIIFISADTWINQIAPPKRRGRIIGLYATAISAGFGLGPFLLAYTGITGPKPFLVGAVITLATVPILISTY</sequence>
<feature type="transmembrane region" description="Helical" evidence="1">
    <location>
        <begin position="12"/>
        <end position="36"/>
    </location>
</feature>
<keyword evidence="1" id="KW-0812">Transmembrane</keyword>
<dbReference type="InterPro" id="IPR020846">
    <property type="entry name" value="MFS_dom"/>
</dbReference>
<gene>
    <name evidence="3" type="ORF">METZ01_LOCUS271204</name>
</gene>
<feature type="transmembrane region" description="Helical" evidence="1">
    <location>
        <begin position="134"/>
        <end position="158"/>
    </location>
</feature>
<dbReference type="GO" id="GO:0022857">
    <property type="term" value="F:transmembrane transporter activity"/>
    <property type="evidence" value="ECO:0007669"/>
    <property type="project" value="InterPro"/>
</dbReference>
<feature type="transmembrane region" description="Helical" evidence="1">
    <location>
        <begin position="76"/>
        <end position="95"/>
    </location>
</feature>
<feature type="non-terminal residue" evidence="3">
    <location>
        <position position="182"/>
    </location>
</feature>
<keyword evidence="1" id="KW-0472">Membrane</keyword>
<proteinExistence type="predicted"/>
<feature type="domain" description="Major facilitator superfamily (MFS) profile" evidence="2">
    <location>
        <begin position="10"/>
        <end position="182"/>
    </location>
</feature>
<dbReference type="Gene3D" id="1.20.1250.20">
    <property type="entry name" value="MFS general substrate transporter like domains"/>
    <property type="match status" value="1"/>
</dbReference>
<dbReference type="PANTHER" id="PTHR23521">
    <property type="entry name" value="TRANSPORTER MFS SUPERFAMILY"/>
    <property type="match status" value="1"/>
</dbReference>
<reference evidence="3" key="1">
    <citation type="submission" date="2018-05" db="EMBL/GenBank/DDBJ databases">
        <authorList>
            <person name="Lanie J.A."/>
            <person name="Ng W.-L."/>
            <person name="Kazmierczak K.M."/>
            <person name="Andrzejewski T.M."/>
            <person name="Davidsen T.M."/>
            <person name="Wayne K.J."/>
            <person name="Tettelin H."/>
            <person name="Glass J.I."/>
            <person name="Rusch D."/>
            <person name="Podicherti R."/>
            <person name="Tsui H.-C.T."/>
            <person name="Winkler M.E."/>
        </authorList>
    </citation>
    <scope>NUCLEOTIDE SEQUENCE</scope>
</reference>
<feature type="transmembrane region" description="Helical" evidence="1">
    <location>
        <begin position="164"/>
        <end position="181"/>
    </location>
</feature>
<dbReference type="SUPFAM" id="SSF103473">
    <property type="entry name" value="MFS general substrate transporter"/>
    <property type="match status" value="1"/>
</dbReference>